<dbReference type="Proteomes" id="UP000830343">
    <property type="component" value="Chromosome"/>
</dbReference>
<reference evidence="2" key="2">
    <citation type="submission" date="2022-04" db="EMBL/GenBank/DDBJ databases">
        <title>Antimicrobial genetic elements in methicillin-resistant Macrococcus armenti.</title>
        <authorList>
            <person name="Keller J.E."/>
            <person name="Schwendener S."/>
            <person name="Pantucek R."/>
            <person name="Perreten V."/>
        </authorList>
    </citation>
    <scope>NUCLEOTIDE SEQUENCE</scope>
    <source>
        <strain evidence="2">CCM 2609</strain>
    </source>
</reference>
<dbReference type="PANTHER" id="PTHR39203:SF1">
    <property type="entry name" value="CYTOPLASMIC PROTEIN"/>
    <property type="match status" value="1"/>
</dbReference>
<gene>
    <name evidence="2" type="ORF">MRZ06_01490</name>
</gene>
<name>A0ABY3ZY74_9STAP</name>
<dbReference type="InterPro" id="IPR007374">
    <property type="entry name" value="ASCH_domain"/>
</dbReference>
<dbReference type="Pfam" id="PF04266">
    <property type="entry name" value="ASCH"/>
    <property type="match status" value="1"/>
</dbReference>
<dbReference type="CDD" id="cd06553">
    <property type="entry name" value="ASCH_Ef3133_like"/>
    <property type="match status" value="1"/>
</dbReference>
<dbReference type="SUPFAM" id="SSF88697">
    <property type="entry name" value="PUA domain-like"/>
    <property type="match status" value="1"/>
</dbReference>
<reference evidence="2" key="1">
    <citation type="submission" date="2022-03" db="EMBL/GenBank/DDBJ databases">
        <authorList>
            <person name="Vrbovska V."/>
            <person name="Kovarovic V."/>
            <person name="Botka T."/>
            <person name="Pantucek R."/>
        </authorList>
    </citation>
    <scope>NUCLEOTIDE SEQUENCE</scope>
    <source>
        <strain evidence="2">CCM 2609</strain>
    </source>
</reference>
<evidence type="ECO:0000313" key="2">
    <source>
        <dbReference type="EMBL" id="UOB20786.1"/>
    </source>
</evidence>
<dbReference type="EMBL" id="CP094348">
    <property type="protein sequence ID" value="UOB20786.1"/>
    <property type="molecule type" value="Genomic_DNA"/>
</dbReference>
<protein>
    <submittedName>
        <fullName evidence="2">ASCH domain-containing protein</fullName>
    </submittedName>
</protein>
<dbReference type="InterPro" id="IPR015947">
    <property type="entry name" value="PUA-like_sf"/>
</dbReference>
<dbReference type="RefSeq" id="WP_243366042.1">
    <property type="nucleotide sequence ID" value="NZ_CP094348.1"/>
</dbReference>
<dbReference type="SMART" id="SM01022">
    <property type="entry name" value="ASCH"/>
    <property type="match status" value="1"/>
</dbReference>
<dbReference type="PIRSF" id="PIRSF021320">
    <property type="entry name" value="DUF984"/>
    <property type="match status" value="1"/>
</dbReference>
<organism evidence="2 3">
    <name type="scientific">Macrococcus armenti</name>
    <dbReference type="NCBI Taxonomy" id="2875764"/>
    <lineage>
        <taxon>Bacteria</taxon>
        <taxon>Bacillati</taxon>
        <taxon>Bacillota</taxon>
        <taxon>Bacilli</taxon>
        <taxon>Bacillales</taxon>
        <taxon>Staphylococcaceae</taxon>
        <taxon>Macrococcus</taxon>
    </lineage>
</organism>
<evidence type="ECO:0000313" key="3">
    <source>
        <dbReference type="Proteomes" id="UP000830343"/>
    </source>
</evidence>
<sequence length="149" mass="16831">MNIKSEKFLNQYLKDTGSNKASKVAAWQFGVDPDILAHLVITGKKTATCSLYKLYALDGEALPEVGQLDVVLDSTDSPVAIIKNISVEIKKMNEVDESFAIAEGEGDCSYQYWWDEHVKFFSNIVKEYNETFTTDDLLVCEKFEVVYPK</sequence>
<keyword evidence="3" id="KW-1185">Reference proteome</keyword>
<accession>A0ABY3ZY74</accession>
<evidence type="ECO:0000259" key="1">
    <source>
        <dbReference type="SMART" id="SM01022"/>
    </source>
</evidence>
<proteinExistence type="predicted"/>
<dbReference type="Gene3D" id="3.10.400.10">
    <property type="entry name" value="Sulfate adenylyltransferase"/>
    <property type="match status" value="1"/>
</dbReference>
<dbReference type="PANTHER" id="PTHR39203">
    <property type="entry name" value="CYTOPLASMIC PROTEIN-RELATED"/>
    <property type="match status" value="1"/>
</dbReference>
<feature type="domain" description="ASCH" evidence="1">
    <location>
        <begin position="27"/>
        <end position="147"/>
    </location>
</feature>
<dbReference type="InterPro" id="IPR009326">
    <property type="entry name" value="DUF984"/>
</dbReference>